<reference evidence="2" key="2">
    <citation type="journal article" date="2015" name="Fish Shellfish Immunol.">
        <title>Early steps in the European eel (Anguilla anguilla)-Vibrio vulnificus interaction in the gills: Role of the RtxA13 toxin.</title>
        <authorList>
            <person name="Callol A."/>
            <person name="Pajuelo D."/>
            <person name="Ebbesson L."/>
            <person name="Teles M."/>
            <person name="MacKenzie S."/>
            <person name="Amaro C."/>
        </authorList>
    </citation>
    <scope>NUCLEOTIDE SEQUENCE</scope>
</reference>
<reference evidence="2" key="1">
    <citation type="submission" date="2014-11" db="EMBL/GenBank/DDBJ databases">
        <authorList>
            <person name="Amaro Gonzalez C."/>
        </authorList>
    </citation>
    <scope>NUCLEOTIDE SEQUENCE</scope>
</reference>
<name>A0A0E9RT03_ANGAN</name>
<protein>
    <submittedName>
        <fullName evidence="2">Uncharacterized protein</fullName>
    </submittedName>
</protein>
<keyword evidence="1" id="KW-1133">Transmembrane helix</keyword>
<keyword evidence="1" id="KW-0812">Transmembrane</keyword>
<feature type="transmembrane region" description="Helical" evidence="1">
    <location>
        <begin position="34"/>
        <end position="54"/>
    </location>
</feature>
<evidence type="ECO:0000313" key="2">
    <source>
        <dbReference type="EMBL" id="JAH32274.1"/>
    </source>
</evidence>
<sequence>MANPDWLPPYSRSGLSQRRSELGRLFPKPTNQSALSGEISFFFLRCLAVWFLALKHCRGLRALKSTRLTSGDPKQDHVRQQTFTQLTALTKKYGRACET</sequence>
<organism evidence="2">
    <name type="scientific">Anguilla anguilla</name>
    <name type="common">European freshwater eel</name>
    <name type="synonym">Muraena anguilla</name>
    <dbReference type="NCBI Taxonomy" id="7936"/>
    <lineage>
        <taxon>Eukaryota</taxon>
        <taxon>Metazoa</taxon>
        <taxon>Chordata</taxon>
        <taxon>Craniata</taxon>
        <taxon>Vertebrata</taxon>
        <taxon>Euteleostomi</taxon>
        <taxon>Actinopterygii</taxon>
        <taxon>Neopterygii</taxon>
        <taxon>Teleostei</taxon>
        <taxon>Anguilliformes</taxon>
        <taxon>Anguillidae</taxon>
        <taxon>Anguilla</taxon>
    </lineage>
</organism>
<proteinExistence type="predicted"/>
<dbReference type="AlphaFoldDB" id="A0A0E9RT03"/>
<dbReference type="EMBL" id="GBXM01076303">
    <property type="protein sequence ID" value="JAH32274.1"/>
    <property type="molecule type" value="Transcribed_RNA"/>
</dbReference>
<evidence type="ECO:0000256" key="1">
    <source>
        <dbReference type="SAM" id="Phobius"/>
    </source>
</evidence>
<keyword evidence="1" id="KW-0472">Membrane</keyword>
<accession>A0A0E9RT03</accession>